<proteinExistence type="predicted"/>
<dbReference type="GO" id="GO:0005524">
    <property type="term" value="F:ATP binding"/>
    <property type="evidence" value="ECO:0007669"/>
    <property type="project" value="InterPro"/>
</dbReference>
<protein>
    <submittedName>
        <fullName evidence="3">Chloramphenicol phosphotransferase</fullName>
    </submittedName>
</protein>
<dbReference type="InterPro" id="IPR027417">
    <property type="entry name" value="P-loop_NTPase"/>
</dbReference>
<dbReference type="Pfam" id="PF07931">
    <property type="entry name" value="CPT"/>
    <property type="match status" value="1"/>
</dbReference>
<dbReference type="AlphaFoldDB" id="A0A4Q4Z822"/>
<feature type="active site" evidence="1">
    <location>
        <position position="38"/>
    </location>
</feature>
<evidence type="ECO:0000256" key="1">
    <source>
        <dbReference type="PIRSR" id="PIRSR007531-1"/>
    </source>
</evidence>
<feature type="binding site" evidence="2">
    <location>
        <begin position="11"/>
        <end position="18"/>
    </location>
    <ligand>
        <name>ATP</name>
        <dbReference type="ChEBI" id="CHEBI:30616"/>
    </ligand>
</feature>
<name>A0A4Q4Z822_9ACTN</name>
<sequence length="185" mass="20202">MVPGRIVLLNGTSSSGKSSLARELLRVLPGPWFHLGVDTIGALRSPERTAELDGDELAEVFRRTRAGYHRAVAGLARAGNDVVADHVLSEPWRLSDCLEVWRPFDVVLVGVHCDPDELDRREEERGDRPVGLARSQVRAVHAHRRYDVEVDTARRGVGECAALVAARVAAGPGEAFDALRAEGPW</sequence>
<keyword evidence="4" id="KW-1185">Reference proteome</keyword>
<evidence type="ECO:0000256" key="2">
    <source>
        <dbReference type="PIRSR" id="PIRSR007531-2"/>
    </source>
</evidence>
<dbReference type="Gene3D" id="3.40.50.300">
    <property type="entry name" value="P-loop containing nucleotide triphosphate hydrolases"/>
    <property type="match status" value="1"/>
</dbReference>
<reference evidence="3 4" key="1">
    <citation type="submission" date="2019-01" db="EMBL/GenBank/DDBJ databases">
        <title>Nocardioides guangzhouensis sp. nov., an actinobacterium isolated from soil.</title>
        <authorList>
            <person name="Fu Y."/>
            <person name="Cai Y."/>
            <person name="Lin Z."/>
            <person name="Chen P."/>
        </authorList>
    </citation>
    <scope>NUCLEOTIDE SEQUENCE [LARGE SCALE GENOMIC DNA]</scope>
    <source>
        <strain evidence="3 4">130</strain>
    </source>
</reference>
<dbReference type="PIRSF" id="PIRSF007531">
    <property type="entry name" value="CPT"/>
    <property type="match status" value="1"/>
</dbReference>
<dbReference type="Proteomes" id="UP000295198">
    <property type="component" value="Unassembled WGS sequence"/>
</dbReference>
<gene>
    <name evidence="3" type="ORF">EKO23_17730</name>
</gene>
<dbReference type="SUPFAM" id="SSF52540">
    <property type="entry name" value="P-loop containing nucleoside triphosphate hydrolases"/>
    <property type="match status" value="1"/>
</dbReference>
<dbReference type="InterPro" id="IPR012853">
    <property type="entry name" value="CPT"/>
</dbReference>
<evidence type="ECO:0000313" key="3">
    <source>
        <dbReference type="EMBL" id="RYP83942.1"/>
    </source>
</evidence>
<dbReference type="GO" id="GO:0016740">
    <property type="term" value="F:transferase activity"/>
    <property type="evidence" value="ECO:0007669"/>
    <property type="project" value="UniProtKB-KW"/>
</dbReference>
<evidence type="ECO:0000313" key="4">
    <source>
        <dbReference type="Proteomes" id="UP000295198"/>
    </source>
</evidence>
<dbReference type="EMBL" id="SDKM01000028">
    <property type="protein sequence ID" value="RYP83942.1"/>
    <property type="molecule type" value="Genomic_DNA"/>
</dbReference>
<organism evidence="3 4">
    <name type="scientific">Nocardioides guangzhouensis</name>
    <dbReference type="NCBI Taxonomy" id="2497878"/>
    <lineage>
        <taxon>Bacteria</taxon>
        <taxon>Bacillati</taxon>
        <taxon>Actinomycetota</taxon>
        <taxon>Actinomycetes</taxon>
        <taxon>Propionibacteriales</taxon>
        <taxon>Nocardioidaceae</taxon>
        <taxon>Nocardioides</taxon>
    </lineage>
</organism>
<comment type="caution">
    <text evidence="3">The sequence shown here is derived from an EMBL/GenBank/DDBJ whole genome shotgun (WGS) entry which is preliminary data.</text>
</comment>
<keyword evidence="3" id="KW-0808">Transferase</keyword>
<accession>A0A4Q4Z822</accession>
<dbReference type="OrthoDB" id="67453at2"/>